<protein>
    <submittedName>
        <fullName evidence="1">Uncharacterized protein</fullName>
    </submittedName>
</protein>
<organism evidence="1">
    <name type="scientific">Rhizophora mucronata</name>
    <name type="common">Asiatic mangrove</name>
    <dbReference type="NCBI Taxonomy" id="61149"/>
    <lineage>
        <taxon>Eukaryota</taxon>
        <taxon>Viridiplantae</taxon>
        <taxon>Streptophyta</taxon>
        <taxon>Embryophyta</taxon>
        <taxon>Tracheophyta</taxon>
        <taxon>Spermatophyta</taxon>
        <taxon>Magnoliopsida</taxon>
        <taxon>eudicotyledons</taxon>
        <taxon>Gunneridae</taxon>
        <taxon>Pentapetalae</taxon>
        <taxon>rosids</taxon>
        <taxon>fabids</taxon>
        <taxon>Malpighiales</taxon>
        <taxon>Rhizophoraceae</taxon>
        <taxon>Rhizophora</taxon>
    </lineage>
</organism>
<accession>A0A2P2P3X6</accession>
<name>A0A2P2P3X6_RHIMU</name>
<reference evidence="1" key="1">
    <citation type="submission" date="2018-02" db="EMBL/GenBank/DDBJ databases">
        <title>Rhizophora mucronata_Transcriptome.</title>
        <authorList>
            <person name="Meera S.P."/>
            <person name="Sreeshan A."/>
            <person name="Augustine A."/>
        </authorList>
    </citation>
    <scope>NUCLEOTIDE SEQUENCE</scope>
    <source>
        <tissue evidence="1">Leaf</tissue>
    </source>
</reference>
<dbReference type="EMBL" id="GGEC01069002">
    <property type="protein sequence ID" value="MBX49486.1"/>
    <property type="molecule type" value="Transcribed_RNA"/>
</dbReference>
<proteinExistence type="predicted"/>
<dbReference type="AlphaFoldDB" id="A0A2P2P3X6"/>
<evidence type="ECO:0000313" key="1">
    <source>
        <dbReference type="EMBL" id="MBX49486.1"/>
    </source>
</evidence>
<sequence length="69" mass="8295">MDSTQKFCKAFEFIALTPICSRRRKQASFNLMHTVCANQYRWWRRGQPAIRRFIMTINYNNSCTRPNSM</sequence>